<dbReference type="PROSITE" id="PS00107">
    <property type="entry name" value="PROTEIN_KINASE_ATP"/>
    <property type="match status" value="1"/>
</dbReference>
<dbReference type="PANTHER" id="PTHR44329:SF289">
    <property type="entry name" value="SERINE_THREONINE-PROTEIN KINASE VIK"/>
    <property type="match status" value="1"/>
</dbReference>
<dbReference type="InterPro" id="IPR011009">
    <property type="entry name" value="Kinase-like_dom_sf"/>
</dbReference>
<dbReference type="SUPFAM" id="SSF56112">
    <property type="entry name" value="Protein kinase-like (PK-like)"/>
    <property type="match status" value="5"/>
</dbReference>
<evidence type="ECO:0000313" key="4">
    <source>
        <dbReference type="Proteomes" id="UP001470230"/>
    </source>
</evidence>
<dbReference type="Proteomes" id="UP001470230">
    <property type="component" value="Unassembled WGS sequence"/>
</dbReference>
<keyword evidence="1" id="KW-0547">Nucleotide-binding</keyword>
<dbReference type="InterPro" id="IPR001245">
    <property type="entry name" value="Ser-Thr/Tyr_kinase_cat_dom"/>
</dbReference>
<evidence type="ECO:0000259" key="2">
    <source>
        <dbReference type="PROSITE" id="PS50011"/>
    </source>
</evidence>
<dbReference type="PANTHER" id="PTHR44329">
    <property type="entry name" value="SERINE/THREONINE-PROTEIN KINASE TNNI3K-RELATED"/>
    <property type="match status" value="1"/>
</dbReference>
<organism evidence="3 4">
    <name type="scientific">Tritrichomonas musculus</name>
    <dbReference type="NCBI Taxonomy" id="1915356"/>
    <lineage>
        <taxon>Eukaryota</taxon>
        <taxon>Metamonada</taxon>
        <taxon>Parabasalia</taxon>
        <taxon>Tritrichomonadida</taxon>
        <taxon>Tritrichomonadidae</taxon>
        <taxon>Tritrichomonas</taxon>
    </lineage>
</organism>
<reference evidence="3 4" key="1">
    <citation type="submission" date="2024-04" db="EMBL/GenBank/DDBJ databases">
        <title>Tritrichomonas musculus Genome.</title>
        <authorList>
            <person name="Alves-Ferreira E."/>
            <person name="Grigg M."/>
            <person name="Lorenzi H."/>
            <person name="Galac M."/>
        </authorList>
    </citation>
    <scope>NUCLEOTIDE SEQUENCE [LARGE SCALE GENOMIC DNA]</scope>
    <source>
        <strain evidence="3 4">EAF2021</strain>
    </source>
</reference>
<dbReference type="InterPro" id="IPR000719">
    <property type="entry name" value="Prot_kinase_dom"/>
</dbReference>
<name>A0ABR2KPF6_9EUKA</name>
<dbReference type="InterPro" id="IPR017441">
    <property type="entry name" value="Protein_kinase_ATP_BS"/>
</dbReference>
<dbReference type="Pfam" id="PF07714">
    <property type="entry name" value="PK_Tyr_Ser-Thr"/>
    <property type="match status" value="4"/>
</dbReference>
<feature type="domain" description="Protein kinase" evidence="2">
    <location>
        <begin position="492"/>
        <end position="1032"/>
    </location>
</feature>
<feature type="domain" description="Protein kinase" evidence="2">
    <location>
        <begin position="1075"/>
        <end position="1205"/>
    </location>
</feature>
<dbReference type="Gene3D" id="1.10.510.10">
    <property type="entry name" value="Transferase(Phosphotransferase) domain 1"/>
    <property type="match status" value="5"/>
</dbReference>
<feature type="domain" description="Protein kinase" evidence="2">
    <location>
        <begin position="1"/>
        <end position="143"/>
    </location>
</feature>
<feature type="binding site" evidence="1">
    <location>
        <position position="1104"/>
    </location>
    <ligand>
        <name>ATP</name>
        <dbReference type="ChEBI" id="CHEBI:30616"/>
    </ligand>
</feature>
<proteinExistence type="predicted"/>
<evidence type="ECO:0000313" key="3">
    <source>
        <dbReference type="EMBL" id="KAK8893049.1"/>
    </source>
</evidence>
<comment type="caution">
    <text evidence="3">The sequence shown here is derived from an EMBL/GenBank/DDBJ whole genome shotgun (WGS) entry which is preliminary data.</text>
</comment>
<dbReference type="PROSITE" id="PS50011">
    <property type="entry name" value="PROTEIN_KINASE_DOM"/>
    <property type="match status" value="4"/>
</dbReference>
<evidence type="ECO:0000256" key="1">
    <source>
        <dbReference type="PROSITE-ProRule" id="PRU10141"/>
    </source>
</evidence>
<feature type="domain" description="Protein kinase" evidence="2">
    <location>
        <begin position="176"/>
        <end position="450"/>
    </location>
</feature>
<sequence>MIIIYGIARAMKYLHEQNIIHGNLSTKTVLLDKNLHPKLSDFTHSEEYSTNKNNDEEIILYKQKDIRAFSLIIFELMSNDVLYNENKILSNIYSKKCQNFHPKFNCQIPDCFINLIQKCCSRYPTDRPSFDEIIELLLTSDFINCLESDKEKEEYYNFIFDSNCDKSYACLNICNYQILNRVSNHILYSNCKILEKATRKCFSATIYKSEKTTDLNEYEKQKKHIEIMSKFDYLSILKYIGCSKYNFDYEPYLTIINEYTIMSLRDMLKKERKMKEPKEWDNTKKLFNIYGIAAGMKYLHSKKIIHRNLSLDSIHLDENYYPKISSFDYIELINEKEEEEEYEFKSIVCQSKYASPEVINGLRYSKSSDVFSFSIILYEIITNENPFSEFESEFGICKSIKEGYRPAFDMNQYIPKCYKELIETCWSEDPNDRPSFSKIVHELETNQEFISEDIDRKEYDKYIESINEQLNTENKSFYERLKDIPKINIDEYRKINKIYSDTFCKIYIIQKIVTNQIYECKVINKETNELSDEERESIMNEISIINKIKHPNIVQMIGIDYFDFKRYRKIVYLNEYSNKGTLHDYLMENTGTEEKAREMSRLQKMIIIYGIARAMKYLHEQNIIHGNLSTKTVLLDKNLHPKLSDFTHSEEYSTNKNNDEEIILYKQKDIRAFSLIIYETIMNICTKSNENEKVPDCFNDLIEKCCSEEQKKCTSFDKIEGLLITPEFFDYLESAVEKEEYFEFVFNSIYDESNNNILNIYKYERLDKIIFTENEYKCLKAQEKTSSTLYMAHIYTKETINILEQNDELKKQDLIISKFDHPSLLKYFGYSLYDFNCKPHLTMMYEYSDIPLSRALELEKSGKALEGWNMTKKLINIYGIAAGMNYLHLNNILHRNLTLGSIFEDKYFYPKISNFLYVQKLQDSFSKNDQFLINPKYASPEVIEDFKYSKSSDVYSFSIILYEIVTNEDPFSVFESDTALKNAVFGNYRPKINQTIPECYKNLIESCWCANPTNRLSFQQIVELLKTNQEFITEDIDKDEYYKYIESIDSYIESLKNESIYQQKGDFIYIDISDYEQGEKLGKGSFGSIFRVKEKSTGKLYAAKISKNDSDELKELNAFNREIKIMFKLNHPSIIKIKGFSPLNFKFKPHPTIIYELAKCNLRDIIELESHSNSPPEWVLTKKHIALYGIASGMQYMHSLNIFTS</sequence>
<accession>A0ABR2KPF6</accession>
<protein>
    <recommendedName>
        <fullName evidence="2">Protein kinase domain-containing protein</fullName>
    </recommendedName>
</protein>
<dbReference type="Pfam" id="PF00069">
    <property type="entry name" value="Pkinase"/>
    <property type="match status" value="1"/>
</dbReference>
<gene>
    <name evidence="3" type="ORF">M9Y10_030308</name>
</gene>
<dbReference type="EMBL" id="JAPFFF010000004">
    <property type="protein sequence ID" value="KAK8893049.1"/>
    <property type="molecule type" value="Genomic_DNA"/>
</dbReference>
<keyword evidence="1" id="KW-0067">ATP-binding</keyword>
<dbReference type="InterPro" id="IPR051681">
    <property type="entry name" value="Ser/Thr_Kinases-Pseudokinases"/>
</dbReference>
<keyword evidence="4" id="KW-1185">Reference proteome</keyword>